<organism evidence="1 2">
    <name type="scientific">Pseudogulbenkiania subflava DSM 22618</name>
    <dbReference type="NCBI Taxonomy" id="1123014"/>
    <lineage>
        <taxon>Bacteria</taxon>
        <taxon>Pseudomonadati</taxon>
        <taxon>Pseudomonadota</taxon>
        <taxon>Betaproteobacteria</taxon>
        <taxon>Neisseriales</taxon>
        <taxon>Chromobacteriaceae</taxon>
        <taxon>Pseudogulbenkiania</taxon>
    </lineage>
</organism>
<sequence length="271" mass="30832">MHPAEKYNSIRRIIFSGVHKHGFDEALKWLESTYRSQLDPKHYRGLKAELAFYRGYGKELQLTVAGDMGEHADFSGLYQGQICRFDVTTNLAYKDFSTYEPFMGEGPRYKIALLNQSSFEVIDVLDLAFKPCTDCGGHLIPCVALLGQNYNRHGEAQWSNDQLLMDVCTGCQRYFERNRFTTTGMLSPQEVFDSLDDNEDSASAITALQDHVLNAYKYFRPEADANLMALAEHSYNVTERDGGGYWAFRMVFKNKAVAAELPDEIECPHEV</sequence>
<dbReference type="EMBL" id="FXAG01000006">
    <property type="protein sequence ID" value="SMF13813.1"/>
    <property type="molecule type" value="Genomic_DNA"/>
</dbReference>
<reference evidence="2" key="1">
    <citation type="submission" date="2017-04" db="EMBL/GenBank/DDBJ databases">
        <authorList>
            <person name="Varghese N."/>
            <person name="Submissions S."/>
        </authorList>
    </citation>
    <scope>NUCLEOTIDE SEQUENCE [LARGE SCALE GENOMIC DNA]</scope>
    <source>
        <strain evidence="2">DSM 22618</strain>
    </source>
</reference>
<keyword evidence="2" id="KW-1185">Reference proteome</keyword>
<gene>
    <name evidence="1" type="ORF">SAMN02745746_01507</name>
</gene>
<evidence type="ECO:0000313" key="2">
    <source>
        <dbReference type="Proteomes" id="UP000192920"/>
    </source>
</evidence>
<accession>A0A1Y6BR34</accession>
<dbReference type="STRING" id="1123014.SAMN02745746_01507"/>
<protein>
    <submittedName>
        <fullName evidence="1">Uncharacterized protein</fullName>
    </submittedName>
</protein>
<proteinExistence type="predicted"/>
<evidence type="ECO:0000313" key="1">
    <source>
        <dbReference type="EMBL" id="SMF13813.1"/>
    </source>
</evidence>
<dbReference type="Proteomes" id="UP000192920">
    <property type="component" value="Unassembled WGS sequence"/>
</dbReference>
<dbReference type="AlphaFoldDB" id="A0A1Y6BR34"/>
<name>A0A1Y6BR34_9NEIS</name>